<protein>
    <recommendedName>
        <fullName evidence="8">Acetyl-coenzyme A synthetase</fullName>
        <ecNumber evidence="8">6.2.1.1</ecNumber>
    </recommendedName>
</protein>
<evidence type="ECO:0000256" key="5">
    <source>
        <dbReference type="ARBA" id="ARBA00022840"/>
    </source>
</evidence>
<keyword evidence="5 8" id="KW-0067">ATP-binding</keyword>
<accession>A0A6P4ZI82</accession>
<reference evidence="13" key="1">
    <citation type="submission" date="2025-08" db="UniProtKB">
        <authorList>
            <consortium name="RefSeq"/>
        </authorList>
    </citation>
    <scope>IDENTIFICATION</scope>
    <source>
        <tissue evidence="13">Gonad</tissue>
    </source>
</reference>
<dbReference type="GO" id="GO:0050218">
    <property type="term" value="F:propionate-CoA ligase activity"/>
    <property type="evidence" value="ECO:0007669"/>
    <property type="project" value="UniProtKB-EC"/>
</dbReference>
<dbReference type="InterPro" id="IPR042099">
    <property type="entry name" value="ANL_N_sf"/>
</dbReference>
<evidence type="ECO:0000313" key="13">
    <source>
        <dbReference type="RefSeq" id="XP_019630802.1"/>
    </source>
</evidence>
<comment type="catalytic activity">
    <reaction evidence="1">
        <text>acetate + ATP + CoA = acetyl-CoA + AMP + diphosphate</text>
        <dbReference type="Rhea" id="RHEA:23176"/>
        <dbReference type="ChEBI" id="CHEBI:30089"/>
        <dbReference type="ChEBI" id="CHEBI:30616"/>
        <dbReference type="ChEBI" id="CHEBI:33019"/>
        <dbReference type="ChEBI" id="CHEBI:57287"/>
        <dbReference type="ChEBI" id="CHEBI:57288"/>
        <dbReference type="ChEBI" id="CHEBI:456215"/>
        <dbReference type="EC" id="6.2.1.1"/>
    </reaction>
    <physiologicalReaction direction="left-to-right" evidence="1">
        <dbReference type="Rhea" id="RHEA:23177"/>
    </physiologicalReaction>
</comment>
<dbReference type="PROSITE" id="PS00455">
    <property type="entry name" value="AMP_BINDING"/>
    <property type="match status" value="1"/>
</dbReference>
<keyword evidence="12" id="KW-1185">Reference proteome</keyword>
<dbReference type="FunFam" id="3.40.50.12780:FF:000001">
    <property type="entry name" value="Acetyl-coenzyme A synthetase"/>
    <property type="match status" value="1"/>
</dbReference>
<evidence type="ECO:0000256" key="1">
    <source>
        <dbReference type="ARBA" id="ARBA00001884"/>
    </source>
</evidence>
<comment type="catalytic activity">
    <reaction evidence="7">
        <text>propanoate + ATP + CoA = propanoyl-CoA + AMP + diphosphate</text>
        <dbReference type="Rhea" id="RHEA:20373"/>
        <dbReference type="ChEBI" id="CHEBI:17272"/>
        <dbReference type="ChEBI" id="CHEBI:30616"/>
        <dbReference type="ChEBI" id="CHEBI:33019"/>
        <dbReference type="ChEBI" id="CHEBI:57287"/>
        <dbReference type="ChEBI" id="CHEBI:57392"/>
        <dbReference type="ChEBI" id="CHEBI:456215"/>
        <dbReference type="EC" id="6.2.1.17"/>
    </reaction>
    <physiologicalReaction direction="left-to-right" evidence="7">
        <dbReference type="Rhea" id="RHEA:20374"/>
    </physiologicalReaction>
</comment>
<dbReference type="Gene3D" id="3.30.300.30">
    <property type="match status" value="1"/>
</dbReference>
<feature type="domain" description="Acetyl-coenzyme A synthetase N-terminal" evidence="11">
    <location>
        <begin position="66"/>
        <end position="120"/>
    </location>
</feature>
<sequence>MAAALARVLDRAVRLSFPIRIRVFPAARFSQHTVARCLSTTPAKKAVETTTPMPEADGFPGVRTHQDLYEFSLREPDTFWGTLAKSRLQWFRSFDHVSDCDMSEGRIKWFLGGQLNVSVNTLDRHAQKTPDKAALIWERDEPGSEVRVTYRELLAMTCQLANTLKSHGVKKGDRVCIYMPNSPIAVAAMQACARIGAPHSVVFAGFSADALASRIQDANCETVITTDQAVRGGKVIELKKTVDAAVANCPMVKRVLVAQRTGQEVPMKHNLDFPLEEEMSSQSSECAPEIMDSEDPLFMLYTSGSTGKPKGILHTQAGYLLYATMTSKFAFDIREDDIFSCVADIGWITGHSYVVYGPLSNGATTVLFESIPTYPNPGRYWEMVERLKINQFYLAPTAVRLLLKFDESWVKKYDRSTLRKLGCVGEPLNVEAGDWYNNVVGEGRCDLVDTWWQTETGGIMITPRPSQPGAEILHGPMRPFFGIEPVLFNDEPGPEQGKELPGTEVSGALCVRKPWPGIARTIFGDHERYLDTYFRPYPGTYFSGDGAHRDHKGYYHITGRMDDVINISGHRIGTAEIEDAMDEHRDVAETAVIGTPHDVKGEVPYAFVILKEGVRRDEEDIAKELKDLVRKSIAAYAVPDTILITPGLPKTRSGKIMRRILRKISTDKEEELGDVSTLAEPSVVDAIVQSHKAYKQRTTS</sequence>
<evidence type="ECO:0000256" key="4">
    <source>
        <dbReference type="ARBA" id="ARBA00022741"/>
    </source>
</evidence>
<evidence type="ECO:0000256" key="3">
    <source>
        <dbReference type="ARBA" id="ARBA00022598"/>
    </source>
</evidence>
<dbReference type="GO" id="GO:0005524">
    <property type="term" value="F:ATP binding"/>
    <property type="evidence" value="ECO:0007669"/>
    <property type="project" value="UniProtKB-UniRule"/>
</dbReference>
<dbReference type="EC" id="6.2.1.1" evidence="8"/>
<organism evidence="12 13">
    <name type="scientific">Branchiostoma belcheri</name>
    <name type="common">Amphioxus</name>
    <dbReference type="NCBI Taxonomy" id="7741"/>
    <lineage>
        <taxon>Eukaryota</taxon>
        <taxon>Metazoa</taxon>
        <taxon>Chordata</taxon>
        <taxon>Cephalochordata</taxon>
        <taxon>Leptocardii</taxon>
        <taxon>Amphioxiformes</taxon>
        <taxon>Branchiostomatidae</taxon>
        <taxon>Branchiostoma</taxon>
    </lineage>
</organism>
<dbReference type="Pfam" id="PF16177">
    <property type="entry name" value="ACAS_N"/>
    <property type="match status" value="1"/>
</dbReference>
<dbReference type="InterPro" id="IPR000873">
    <property type="entry name" value="AMP-dep_synth/lig_dom"/>
</dbReference>
<evidence type="ECO:0000259" key="11">
    <source>
        <dbReference type="Pfam" id="PF16177"/>
    </source>
</evidence>
<dbReference type="GO" id="GO:0005739">
    <property type="term" value="C:mitochondrion"/>
    <property type="evidence" value="ECO:0007669"/>
    <property type="project" value="TreeGrafter"/>
</dbReference>
<feature type="domain" description="AMP-dependent synthetase/ligase" evidence="9">
    <location>
        <begin position="122"/>
        <end position="515"/>
    </location>
</feature>
<evidence type="ECO:0000313" key="12">
    <source>
        <dbReference type="Proteomes" id="UP000515135"/>
    </source>
</evidence>
<dbReference type="GO" id="GO:0019427">
    <property type="term" value="P:acetyl-CoA biosynthetic process from acetate"/>
    <property type="evidence" value="ECO:0007669"/>
    <property type="project" value="InterPro"/>
</dbReference>
<dbReference type="NCBIfam" id="TIGR02188">
    <property type="entry name" value="Ac_CoA_lig_AcsA"/>
    <property type="match status" value="1"/>
</dbReference>
<dbReference type="Gene3D" id="3.40.50.12780">
    <property type="entry name" value="N-terminal domain of ligase-like"/>
    <property type="match status" value="1"/>
</dbReference>
<keyword evidence="6" id="KW-0443">Lipid metabolism</keyword>
<dbReference type="GeneID" id="109474828"/>
<dbReference type="OrthoDB" id="1706066at2759"/>
<evidence type="ECO:0000259" key="10">
    <source>
        <dbReference type="Pfam" id="PF13193"/>
    </source>
</evidence>
<dbReference type="InterPro" id="IPR020845">
    <property type="entry name" value="AMP-binding_CS"/>
</dbReference>
<dbReference type="AlphaFoldDB" id="A0A6P4ZI82"/>
<dbReference type="CDD" id="cd05966">
    <property type="entry name" value="ACS"/>
    <property type="match status" value="1"/>
</dbReference>
<dbReference type="Pfam" id="PF13193">
    <property type="entry name" value="AMP-binding_C"/>
    <property type="match status" value="1"/>
</dbReference>
<dbReference type="GO" id="GO:0003987">
    <property type="term" value="F:acetate-CoA ligase activity"/>
    <property type="evidence" value="ECO:0007669"/>
    <property type="project" value="UniProtKB-UniRule"/>
</dbReference>
<evidence type="ECO:0000259" key="9">
    <source>
        <dbReference type="Pfam" id="PF00501"/>
    </source>
</evidence>
<dbReference type="PANTHER" id="PTHR24095">
    <property type="entry name" value="ACETYL-COENZYME A SYNTHETASE"/>
    <property type="match status" value="1"/>
</dbReference>
<evidence type="ECO:0000256" key="2">
    <source>
        <dbReference type="ARBA" id="ARBA00006432"/>
    </source>
</evidence>
<dbReference type="NCBIfam" id="NF001208">
    <property type="entry name" value="PRK00174.1"/>
    <property type="match status" value="1"/>
</dbReference>
<feature type="domain" description="AMP-binding enzyme C-terminal" evidence="10">
    <location>
        <begin position="576"/>
        <end position="655"/>
    </location>
</feature>
<gene>
    <name evidence="13" type="primary">LOC109474828</name>
</gene>
<dbReference type="SUPFAM" id="SSF56801">
    <property type="entry name" value="Acetyl-CoA synthetase-like"/>
    <property type="match status" value="1"/>
</dbReference>
<dbReference type="GO" id="GO:0016208">
    <property type="term" value="F:AMP binding"/>
    <property type="evidence" value="ECO:0007669"/>
    <property type="project" value="InterPro"/>
</dbReference>
<evidence type="ECO:0000256" key="7">
    <source>
        <dbReference type="ARBA" id="ARBA00049004"/>
    </source>
</evidence>
<comment type="similarity">
    <text evidence="2 8">Belongs to the ATP-dependent AMP-binding enzyme family.</text>
</comment>
<dbReference type="Proteomes" id="UP000515135">
    <property type="component" value="Unplaced"/>
</dbReference>
<evidence type="ECO:0000256" key="6">
    <source>
        <dbReference type="ARBA" id="ARBA00023098"/>
    </source>
</evidence>
<keyword evidence="4 8" id="KW-0547">Nucleotide-binding</keyword>
<dbReference type="PANTHER" id="PTHR24095:SF14">
    <property type="entry name" value="ACETYL-COENZYME A SYNTHETASE 1"/>
    <property type="match status" value="1"/>
</dbReference>
<dbReference type="InterPro" id="IPR011904">
    <property type="entry name" value="Ac_CoA_lig"/>
</dbReference>
<dbReference type="Pfam" id="PF00501">
    <property type="entry name" value="AMP-binding"/>
    <property type="match status" value="1"/>
</dbReference>
<evidence type="ECO:0000256" key="8">
    <source>
        <dbReference type="RuleBase" id="RU361147"/>
    </source>
</evidence>
<proteinExistence type="inferred from homology"/>
<keyword evidence="3 8" id="KW-0436">Ligase</keyword>
<dbReference type="RefSeq" id="XP_019630802.1">
    <property type="nucleotide sequence ID" value="XM_019775243.1"/>
</dbReference>
<name>A0A6P4ZI82_BRABE</name>
<dbReference type="InterPro" id="IPR025110">
    <property type="entry name" value="AMP-bd_C"/>
</dbReference>
<dbReference type="InterPro" id="IPR045851">
    <property type="entry name" value="AMP-bd_C_sf"/>
</dbReference>
<dbReference type="GO" id="GO:0006629">
    <property type="term" value="P:lipid metabolic process"/>
    <property type="evidence" value="ECO:0007669"/>
    <property type="project" value="UniProtKB-KW"/>
</dbReference>
<dbReference type="InterPro" id="IPR032387">
    <property type="entry name" value="ACAS_N"/>
</dbReference>